<feature type="region of interest" description="Disordered" evidence="1">
    <location>
        <begin position="1"/>
        <end position="54"/>
    </location>
</feature>
<keyword evidence="3" id="KW-0328">Glycosyltransferase</keyword>
<evidence type="ECO:0000313" key="3">
    <source>
        <dbReference type="EMBL" id="CAG2222947.1"/>
    </source>
</evidence>
<evidence type="ECO:0000256" key="1">
    <source>
        <dbReference type="SAM" id="MobiDB-lite"/>
    </source>
</evidence>
<keyword evidence="3" id="KW-0808">Transferase</keyword>
<reference evidence="3" key="1">
    <citation type="submission" date="2021-03" db="EMBL/GenBank/DDBJ databases">
        <authorList>
            <person name="Bekaert M."/>
        </authorList>
    </citation>
    <scope>NUCLEOTIDE SEQUENCE</scope>
</reference>
<dbReference type="AlphaFoldDB" id="A0A8S3SXL2"/>
<name>A0A8S3SXL2_MYTED</name>
<dbReference type="InterPro" id="IPR004170">
    <property type="entry name" value="WWE_dom"/>
</dbReference>
<feature type="compositionally biased region" description="Basic and acidic residues" evidence="1">
    <location>
        <begin position="21"/>
        <end position="41"/>
    </location>
</feature>
<gene>
    <name evidence="3" type="ORF">MEDL_36250</name>
</gene>
<dbReference type="OrthoDB" id="5988750at2759"/>
<evidence type="ECO:0000259" key="2">
    <source>
        <dbReference type="PROSITE" id="PS50918"/>
    </source>
</evidence>
<keyword evidence="4" id="KW-1185">Reference proteome</keyword>
<dbReference type="GO" id="GO:0003950">
    <property type="term" value="F:NAD+ poly-ADP-ribosyltransferase activity"/>
    <property type="evidence" value="ECO:0007669"/>
    <property type="project" value="UniProtKB-EC"/>
</dbReference>
<dbReference type="PROSITE" id="PS50918">
    <property type="entry name" value="WWE"/>
    <property type="match status" value="1"/>
</dbReference>
<organism evidence="3 4">
    <name type="scientific">Mytilus edulis</name>
    <name type="common">Blue mussel</name>
    <dbReference type="NCBI Taxonomy" id="6550"/>
    <lineage>
        <taxon>Eukaryota</taxon>
        <taxon>Metazoa</taxon>
        <taxon>Spiralia</taxon>
        <taxon>Lophotrochozoa</taxon>
        <taxon>Mollusca</taxon>
        <taxon>Bivalvia</taxon>
        <taxon>Autobranchia</taxon>
        <taxon>Pteriomorphia</taxon>
        <taxon>Mytilida</taxon>
        <taxon>Mytiloidea</taxon>
        <taxon>Mytilidae</taxon>
        <taxon>Mytilinae</taxon>
        <taxon>Mytilus</taxon>
    </lineage>
</organism>
<comment type="caution">
    <text evidence="3">The sequence shown here is derived from an EMBL/GenBank/DDBJ whole genome shotgun (WGS) entry which is preliminary data.</text>
</comment>
<accession>A0A8S3SXL2</accession>
<proteinExistence type="predicted"/>
<feature type="domain" description="WWE" evidence="2">
    <location>
        <begin position="115"/>
        <end position="153"/>
    </location>
</feature>
<protein>
    <submittedName>
        <fullName evidence="3">PARP7S</fullName>
        <ecNumber evidence="3">2.4.2.30</ecNumber>
    </submittedName>
</protein>
<evidence type="ECO:0000313" key="4">
    <source>
        <dbReference type="Proteomes" id="UP000683360"/>
    </source>
</evidence>
<sequence>MDNREKWPEARVLQSIIIPTKDQKHSGHNESNERNEGEKSQQKTTIFKKTPSEPDFQEEVQSLLAEDALSIRYNDIEYSFKATFNSPMYAIVTDSNGKAADSCDKLDVRRLGTISFAEKRMSAENFVTQWRWYWKNDSQNWTIYEPVQFMTVL</sequence>
<dbReference type="EC" id="2.4.2.30" evidence="3"/>
<dbReference type="Proteomes" id="UP000683360">
    <property type="component" value="Unassembled WGS sequence"/>
</dbReference>
<dbReference type="EMBL" id="CAJPWZ010001770">
    <property type="protein sequence ID" value="CAG2222947.1"/>
    <property type="molecule type" value="Genomic_DNA"/>
</dbReference>